<dbReference type="Pfam" id="PF00672">
    <property type="entry name" value="HAMP"/>
    <property type="match status" value="1"/>
</dbReference>
<dbReference type="GO" id="GO:0016020">
    <property type="term" value="C:membrane"/>
    <property type="evidence" value="ECO:0007669"/>
    <property type="project" value="InterPro"/>
</dbReference>
<dbReference type="RefSeq" id="WP_183226406.1">
    <property type="nucleotide sequence ID" value="NZ_BMPW01000025.1"/>
</dbReference>
<name>A0A7W5AR82_9ACTN</name>
<organism evidence="9 10">
    <name type="scientific">Actinoplanes campanulatus</name>
    <dbReference type="NCBI Taxonomy" id="113559"/>
    <lineage>
        <taxon>Bacteria</taxon>
        <taxon>Bacillati</taxon>
        <taxon>Actinomycetota</taxon>
        <taxon>Actinomycetes</taxon>
        <taxon>Micromonosporales</taxon>
        <taxon>Micromonosporaceae</taxon>
        <taxon>Actinoplanes</taxon>
    </lineage>
</organism>
<dbReference type="Pfam" id="PF00015">
    <property type="entry name" value="MCPsignal"/>
    <property type="match status" value="1"/>
</dbReference>
<dbReference type="GO" id="GO:0006935">
    <property type="term" value="P:chemotaxis"/>
    <property type="evidence" value="ECO:0007669"/>
    <property type="project" value="InterPro"/>
</dbReference>
<accession>A0A7W5AR82</accession>
<dbReference type="SUPFAM" id="SSF58104">
    <property type="entry name" value="Methyl-accepting chemotaxis protein (MCP) signaling domain"/>
    <property type="match status" value="1"/>
</dbReference>
<dbReference type="AlphaFoldDB" id="A0A7W5AR82"/>
<evidence type="ECO:0000256" key="1">
    <source>
        <dbReference type="ARBA" id="ARBA00022692"/>
    </source>
</evidence>
<dbReference type="EMBL" id="JACHXF010000024">
    <property type="protein sequence ID" value="MBB3100369.1"/>
    <property type="molecule type" value="Genomic_DNA"/>
</dbReference>
<keyword evidence="3 5" id="KW-0807">Transducer</keyword>
<protein>
    <submittedName>
        <fullName evidence="9">Methyl-accepting chemotaxis protein</fullName>
    </submittedName>
</protein>
<dbReference type="Proteomes" id="UP000590749">
    <property type="component" value="Unassembled WGS sequence"/>
</dbReference>
<feature type="transmembrane region" description="Helical" evidence="6">
    <location>
        <begin position="201"/>
        <end position="222"/>
    </location>
</feature>
<proteinExistence type="inferred from homology"/>
<evidence type="ECO:0000313" key="9">
    <source>
        <dbReference type="EMBL" id="MBB3100369.1"/>
    </source>
</evidence>
<dbReference type="PROSITE" id="PS50885">
    <property type="entry name" value="HAMP"/>
    <property type="match status" value="1"/>
</dbReference>
<dbReference type="GO" id="GO:0007165">
    <property type="term" value="P:signal transduction"/>
    <property type="evidence" value="ECO:0007669"/>
    <property type="project" value="UniProtKB-KW"/>
</dbReference>
<evidence type="ECO:0000256" key="5">
    <source>
        <dbReference type="PROSITE-ProRule" id="PRU00284"/>
    </source>
</evidence>
<dbReference type="InterPro" id="IPR004089">
    <property type="entry name" value="MCPsignal_dom"/>
</dbReference>
<dbReference type="PANTHER" id="PTHR32089:SF112">
    <property type="entry name" value="LYSOZYME-LIKE PROTEIN-RELATED"/>
    <property type="match status" value="1"/>
</dbReference>
<evidence type="ECO:0000259" key="8">
    <source>
        <dbReference type="PROSITE" id="PS50885"/>
    </source>
</evidence>
<keyword evidence="1 6" id="KW-0812">Transmembrane</keyword>
<evidence type="ECO:0000313" key="10">
    <source>
        <dbReference type="Proteomes" id="UP000590749"/>
    </source>
</evidence>
<comment type="caution">
    <text evidence="9">The sequence shown here is derived from an EMBL/GenBank/DDBJ whole genome shotgun (WGS) entry which is preliminary data.</text>
</comment>
<dbReference type="InterPro" id="IPR007891">
    <property type="entry name" value="CHASE3"/>
</dbReference>
<keyword evidence="2 6" id="KW-1133">Transmembrane helix</keyword>
<dbReference type="GO" id="GO:0004888">
    <property type="term" value="F:transmembrane signaling receptor activity"/>
    <property type="evidence" value="ECO:0007669"/>
    <property type="project" value="InterPro"/>
</dbReference>
<dbReference type="InterPro" id="IPR004090">
    <property type="entry name" value="Chemotax_Me-accpt_rcpt"/>
</dbReference>
<comment type="similarity">
    <text evidence="4">Belongs to the methyl-accepting chemotaxis (MCP) protein family.</text>
</comment>
<keyword evidence="6" id="KW-0472">Membrane</keyword>
<dbReference type="PROSITE" id="PS50111">
    <property type="entry name" value="CHEMOTAXIS_TRANSDUC_2"/>
    <property type="match status" value="1"/>
</dbReference>
<feature type="transmembrane region" description="Helical" evidence="6">
    <location>
        <begin position="30"/>
        <end position="50"/>
    </location>
</feature>
<dbReference type="SMART" id="SM00304">
    <property type="entry name" value="HAMP"/>
    <property type="match status" value="3"/>
</dbReference>
<dbReference type="PANTHER" id="PTHR32089">
    <property type="entry name" value="METHYL-ACCEPTING CHEMOTAXIS PROTEIN MCPB"/>
    <property type="match status" value="1"/>
</dbReference>
<sequence length="538" mass="56649">MKRHQNEGIDVAGSRGPGQWCRDQKVSTKVLAVAGVAIAGTVAVGALSVARIGELQDSRNTEIAEVLPYSTNLNGAALSAKAAANDERGFLLEGDADFSEEALGRQEAVDAALAAARAVGEPAEQARIDEIKAATDTWFAALESEFALYQTRPEVATRAALGENRDLRKTYETLINDEIAYANGELLRGEKFDATVSRTRVQVIVAAITALVIAVLAALYVARLIVQPLRRVGQVLDRVAEGDLSGDPRVRQRDEVGHMADSLRRATDTLRQTVSELSEHARNLAAQAVALTQTSRNSATSAEQGARQAAVVADSAATMSDNIQTVAAGAEEMGASIREISHSATQAVQVASRAVDVTTHTSKVMAKLGESSAEIGNVINTITAIAEQTNLLALNATIEAARAGEMGKGFAVVASEVKDLAQETSRATEDIGRRVAAIQADTAGAVAAIEEIGEIIRQINDFQTTIASAVEEQTVTTNEMSRNVTEAAEAGAQVANTINDVAASVQETTTGVNEADQAANHLAGMSGDLQRVVDRFRI</sequence>
<dbReference type="PRINTS" id="PR00260">
    <property type="entry name" value="CHEMTRNSDUCR"/>
</dbReference>
<reference evidence="9 10" key="1">
    <citation type="submission" date="2020-08" db="EMBL/GenBank/DDBJ databases">
        <title>Genomic Encyclopedia of Type Strains, Phase III (KMG-III): the genomes of soil and plant-associated and newly described type strains.</title>
        <authorList>
            <person name="Whitman W."/>
        </authorList>
    </citation>
    <scope>NUCLEOTIDE SEQUENCE [LARGE SCALE GENOMIC DNA]</scope>
    <source>
        <strain evidence="9 10">CECT 3287</strain>
    </source>
</reference>
<evidence type="ECO:0000256" key="3">
    <source>
        <dbReference type="ARBA" id="ARBA00023224"/>
    </source>
</evidence>
<keyword evidence="10" id="KW-1185">Reference proteome</keyword>
<gene>
    <name evidence="9" type="ORF">FHR83_008091</name>
</gene>
<evidence type="ECO:0000259" key="7">
    <source>
        <dbReference type="PROSITE" id="PS50111"/>
    </source>
</evidence>
<dbReference type="Pfam" id="PF05227">
    <property type="entry name" value="CHASE3"/>
    <property type="match status" value="1"/>
</dbReference>
<dbReference type="SMART" id="SM00283">
    <property type="entry name" value="MA"/>
    <property type="match status" value="1"/>
</dbReference>
<dbReference type="CDD" id="cd06225">
    <property type="entry name" value="HAMP"/>
    <property type="match status" value="1"/>
</dbReference>
<dbReference type="Gene3D" id="1.10.287.950">
    <property type="entry name" value="Methyl-accepting chemotaxis protein"/>
    <property type="match status" value="1"/>
</dbReference>
<feature type="domain" description="HAMP" evidence="8">
    <location>
        <begin position="223"/>
        <end position="275"/>
    </location>
</feature>
<dbReference type="InterPro" id="IPR003660">
    <property type="entry name" value="HAMP_dom"/>
</dbReference>
<evidence type="ECO:0000256" key="4">
    <source>
        <dbReference type="ARBA" id="ARBA00029447"/>
    </source>
</evidence>
<feature type="domain" description="Methyl-accepting transducer" evidence="7">
    <location>
        <begin position="273"/>
        <end position="509"/>
    </location>
</feature>
<evidence type="ECO:0000256" key="2">
    <source>
        <dbReference type="ARBA" id="ARBA00022989"/>
    </source>
</evidence>
<evidence type="ECO:0000256" key="6">
    <source>
        <dbReference type="SAM" id="Phobius"/>
    </source>
</evidence>